<feature type="non-terminal residue" evidence="4">
    <location>
        <position position="227"/>
    </location>
</feature>
<dbReference type="GO" id="GO:0003676">
    <property type="term" value="F:nucleic acid binding"/>
    <property type="evidence" value="ECO:0007669"/>
    <property type="project" value="InterPro"/>
</dbReference>
<dbReference type="InterPro" id="IPR036397">
    <property type="entry name" value="RNaseH_sf"/>
</dbReference>
<evidence type="ECO:0000313" key="5">
    <source>
        <dbReference type="Proteomes" id="UP000016933"/>
    </source>
</evidence>
<accession>N1PV69</accession>
<dbReference type="OrthoDB" id="8191639at2759"/>
<dbReference type="PANTHER" id="PTHR12801:SF45">
    <property type="entry name" value="RNA EXONUCLEASE 4"/>
    <property type="match status" value="1"/>
</dbReference>
<name>N1PV69_DOTSN</name>
<organism evidence="4 5">
    <name type="scientific">Dothistroma septosporum (strain NZE10 / CBS 128990)</name>
    <name type="common">Red band needle blight fungus</name>
    <name type="synonym">Mycosphaerella pini</name>
    <dbReference type="NCBI Taxonomy" id="675120"/>
    <lineage>
        <taxon>Eukaryota</taxon>
        <taxon>Fungi</taxon>
        <taxon>Dikarya</taxon>
        <taxon>Ascomycota</taxon>
        <taxon>Pezizomycotina</taxon>
        <taxon>Dothideomycetes</taxon>
        <taxon>Dothideomycetidae</taxon>
        <taxon>Mycosphaerellales</taxon>
        <taxon>Mycosphaerellaceae</taxon>
        <taxon>Dothistroma</taxon>
    </lineage>
</organism>
<evidence type="ECO:0000256" key="2">
    <source>
        <dbReference type="ARBA" id="ARBA00022801"/>
    </source>
</evidence>
<keyword evidence="2" id="KW-0378">Hydrolase</keyword>
<protein>
    <recommendedName>
        <fullName evidence="6">Exonuclease domain-containing protein</fullName>
    </recommendedName>
</protein>
<keyword evidence="1" id="KW-0540">Nuclease</keyword>
<dbReference type="eggNOG" id="KOG2249">
    <property type="taxonomic scope" value="Eukaryota"/>
</dbReference>
<dbReference type="AlphaFoldDB" id="N1PV69"/>
<dbReference type="SUPFAM" id="SSF53098">
    <property type="entry name" value="Ribonuclease H-like"/>
    <property type="match status" value="1"/>
</dbReference>
<gene>
    <name evidence="4" type="ORF">DOTSEDRAFT_125783</name>
</gene>
<dbReference type="OMA" id="SGRTIWD"/>
<evidence type="ECO:0000313" key="4">
    <source>
        <dbReference type="EMBL" id="EME46843.1"/>
    </source>
</evidence>
<dbReference type="GO" id="GO:0004527">
    <property type="term" value="F:exonuclease activity"/>
    <property type="evidence" value="ECO:0007669"/>
    <property type="project" value="UniProtKB-KW"/>
</dbReference>
<keyword evidence="3" id="KW-0269">Exonuclease</keyword>
<dbReference type="GO" id="GO:0005634">
    <property type="term" value="C:nucleus"/>
    <property type="evidence" value="ECO:0007669"/>
    <property type="project" value="TreeGrafter"/>
</dbReference>
<dbReference type="HOGENOM" id="CLU_1222180_0_0_1"/>
<dbReference type="InterPro" id="IPR047021">
    <property type="entry name" value="REXO1/3/4-like"/>
</dbReference>
<dbReference type="Proteomes" id="UP000016933">
    <property type="component" value="Unassembled WGS sequence"/>
</dbReference>
<sequence>MSDRRDVQSSSDFIIRDNLGRATIHPRTDSFRRSRAIQLIPRKDLLTKILALDAEFQFIYDESTAIHTPVIGRIIVNDSGRTIWDVFVHFTLLTGQKIKLPPAEKSFGVYSNDIKTENGAVPIEEVGETLREIIEGRTIVGHSILSDIAAIQGSGLGDVLEYALSYRDTQKHAHCQHVLDIRQPSLRKLYEQVAGQGIQGNGHSSVEDAQATMHLYRLREPQIEVEQ</sequence>
<evidence type="ECO:0008006" key="6">
    <source>
        <dbReference type="Google" id="ProtNLM"/>
    </source>
</evidence>
<evidence type="ECO:0000256" key="3">
    <source>
        <dbReference type="ARBA" id="ARBA00022839"/>
    </source>
</evidence>
<dbReference type="PANTHER" id="PTHR12801">
    <property type="entry name" value="RNA EXONUCLEASE REXO1 / RECO3 FAMILY MEMBER-RELATED"/>
    <property type="match status" value="1"/>
</dbReference>
<keyword evidence="5" id="KW-1185">Reference proteome</keyword>
<dbReference type="STRING" id="675120.N1PV69"/>
<dbReference type="Gene3D" id="3.30.420.10">
    <property type="entry name" value="Ribonuclease H-like superfamily/Ribonuclease H"/>
    <property type="match status" value="1"/>
</dbReference>
<reference evidence="4 5" key="2">
    <citation type="journal article" date="2012" name="PLoS Pathog.">
        <title>Diverse lifestyles and strategies of plant pathogenesis encoded in the genomes of eighteen Dothideomycetes fungi.</title>
        <authorList>
            <person name="Ohm R.A."/>
            <person name="Feau N."/>
            <person name="Henrissat B."/>
            <person name="Schoch C.L."/>
            <person name="Horwitz B.A."/>
            <person name="Barry K.W."/>
            <person name="Condon B.J."/>
            <person name="Copeland A.C."/>
            <person name="Dhillon B."/>
            <person name="Glaser F."/>
            <person name="Hesse C.N."/>
            <person name="Kosti I."/>
            <person name="LaButti K."/>
            <person name="Lindquist E.A."/>
            <person name="Lucas S."/>
            <person name="Salamov A.A."/>
            <person name="Bradshaw R.E."/>
            <person name="Ciuffetti L."/>
            <person name="Hamelin R.C."/>
            <person name="Kema G.H.J."/>
            <person name="Lawrence C."/>
            <person name="Scott J.A."/>
            <person name="Spatafora J.W."/>
            <person name="Turgeon B.G."/>
            <person name="de Wit P.J.G.M."/>
            <person name="Zhong S."/>
            <person name="Goodwin S.B."/>
            <person name="Grigoriev I.V."/>
        </authorList>
    </citation>
    <scope>NUCLEOTIDE SEQUENCE [LARGE SCALE GENOMIC DNA]</scope>
    <source>
        <strain evidence="5">NZE10 / CBS 128990</strain>
    </source>
</reference>
<dbReference type="InterPro" id="IPR012337">
    <property type="entry name" value="RNaseH-like_sf"/>
</dbReference>
<proteinExistence type="predicted"/>
<reference evidence="5" key="1">
    <citation type="journal article" date="2012" name="PLoS Genet.">
        <title>The genomes of the fungal plant pathogens Cladosporium fulvum and Dothistroma septosporum reveal adaptation to different hosts and lifestyles but also signatures of common ancestry.</title>
        <authorList>
            <person name="de Wit P.J.G.M."/>
            <person name="van der Burgt A."/>
            <person name="Oekmen B."/>
            <person name="Stergiopoulos I."/>
            <person name="Abd-Elsalam K.A."/>
            <person name="Aerts A.L."/>
            <person name="Bahkali A.H."/>
            <person name="Beenen H.G."/>
            <person name="Chettri P."/>
            <person name="Cox M.P."/>
            <person name="Datema E."/>
            <person name="de Vries R.P."/>
            <person name="Dhillon B."/>
            <person name="Ganley A.R."/>
            <person name="Griffiths S.A."/>
            <person name="Guo Y."/>
            <person name="Hamelin R.C."/>
            <person name="Henrissat B."/>
            <person name="Kabir M.S."/>
            <person name="Jashni M.K."/>
            <person name="Kema G."/>
            <person name="Klaubauf S."/>
            <person name="Lapidus A."/>
            <person name="Levasseur A."/>
            <person name="Lindquist E."/>
            <person name="Mehrabi R."/>
            <person name="Ohm R.A."/>
            <person name="Owen T.J."/>
            <person name="Salamov A."/>
            <person name="Schwelm A."/>
            <person name="Schijlen E."/>
            <person name="Sun H."/>
            <person name="van den Burg H.A."/>
            <person name="van Ham R.C.H.J."/>
            <person name="Zhang S."/>
            <person name="Goodwin S.B."/>
            <person name="Grigoriev I.V."/>
            <person name="Collemare J."/>
            <person name="Bradshaw R.E."/>
        </authorList>
    </citation>
    <scope>NUCLEOTIDE SEQUENCE [LARGE SCALE GENOMIC DNA]</scope>
    <source>
        <strain evidence="5">NZE10 / CBS 128990</strain>
    </source>
</reference>
<evidence type="ECO:0000256" key="1">
    <source>
        <dbReference type="ARBA" id="ARBA00022722"/>
    </source>
</evidence>
<dbReference type="EMBL" id="KB446537">
    <property type="protein sequence ID" value="EME46843.1"/>
    <property type="molecule type" value="Genomic_DNA"/>
</dbReference>